<sequence length="918" mass="101482">MSGNRRRGSKWNSKEEHQHSLENVRDRAWPAKAGVSFHDRESADRYFSSEVGGKDKWSAVGVGDMMKSKHGQPIRESLHGSRIGEKDDNNDFVKNGNTVTPWDRDETYSRKISPGLDDWRLKKRHSSPKVCGIKWQPGFHEKTRKISGVSTRLCKDFMSGRCRRGSQCHFLHQDIQNHEDGWDNRKNRAGASKYITHDDGKDYPIKSGRSTDCCTDYLKGNCRRGASCRFAHDGATDGFSRRKTNEVSSEREHVKRNRVRTPERDGEREARRTSDIPCKYFAAGNCHNGKYCRFSHLGQSRASPERSRGERGVWGPSPVSLDKLHDGATLRDANEAEIPWTGPKWSDLNASNDVNNSWTCSKQSDANDGNNSWTGSKWIDAGAYIGATKLSKDTVENQGASKPRYSNWSMDETWQQNYDLDGKNIEGNMQHKTVGICKEEGFPRKIEHAGDNMGVSEPKGSKELLGDMEMSPEWNYRIQSSVKKEHSYSSKSTPVETLLPTQEKNIAKEAMGQVHDGFAALQPTLTEKSSIHQDHTRGSCAVALPSVSSARSTNSNSDIDLNLSTNVLPLPIFDQPGPSPSSVPYSNLNAVANSQLLIPSNEVNMKGTQRSLLCQEEKARNKLDAGDANILHGNSGSQTMAINEQVTQLTNLSASLAQLFGKGQQLPLLQVALNSHDGMQVNSFVNSGGHVESYSVPTVQPGQNIIFSKQYDPISDGIEPAKKQGTDAKPLVFTVHPGAEKKTADGQTELSASKLLSSSLLGNSGDDYHNGNSSKREPDLDSDKPNQLEPVASSEGKKENGGVEETKKAEGENGPSENIDADDRTGEGKKNKDGKGIRAFKFALVEFVKDLLKPTWKEGHIGKEAYKNIVKKVVDKVIATFQGTNIPQTPEKIDQYLSVSKPKLGKLVQAYVEKIQKK</sequence>
<keyword evidence="1 4" id="KW-0479">Metal-binding</keyword>
<dbReference type="SMART" id="SM00356">
    <property type="entry name" value="ZnF_C3H1"/>
    <property type="match status" value="3"/>
</dbReference>
<dbReference type="Gene3D" id="1.20.120.1350">
    <property type="entry name" value="Pneumovirus matrix protein 2 (M2), zinc-binding domain"/>
    <property type="match status" value="1"/>
</dbReference>
<feature type="compositionally biased region" description="Basic and acidic residues" evidence="5">
    <location>
        <begin position="766"/>
        <end position="786"/>
    </location>
</feature>
<feature type="compositionally biased region" description="Basic and acidic residues" evidence="5">
    <location>
        <begin position="12"/>
        <end position="27"/>
    </location>
</feature>
<evidence type="ECO:0000256" key="4">
    <source>
        <dbReference type="PROSITE-ProRule" id="PRU00723"/>
    </source>
</evidence>
<feature type="domain" description="C3H1-type" evidence="6">
    <location>
        <begin position="208"/>
        <end position="235"/>
    </location>
</feature>
<dbReference type="AlphaFoldDB" id="A0A6A3BYZ3"/>
<feature type="region of interest" description="Disordered" evidence="5">
    <location>
        <begin position="67"/>
        <end position="98"/>
    </location>
</feature>
<feature type="compositionally biased region" description="Basic and acidic residues" evidence="5">
    <location>
        <begin position="821"/>
        <end position="833"/>
    </location>
</feature>
<evidence type="ECO:0000256" key="3">
    <source>
        <dbReference type="ARBA" id="ARBA00022833"/>
    </source>
</evidence>
<feature type="zinc finger region" description="C3H1-type" evidence="4">
    <location>
        <begin position="272"/>
        <end position="299"/>
    </location>
</feature>
<comment type="caution">
    <text evidence="7">The sequence shown here is derived from an EMBL/GenBank/DDBJ whole genome shotgun (WGS) entry which is preliminary data.</text>
</comment>
<keyword evidence="2 4" id="KW-0863">Zinc-finger</keyword>
<feature type="compositionally biased region" description="Basic and acidic residues" evidence="5">
    <location>
        <begin position="260"/>
        <end position="272"/>
    </location>
</feature>
<evidence type="ECO:0000256" key="2">
    <source>
        <dbReference type="ARBA" id="ARBA00022771"/>
    </source>
</evidence>
<dbReference type="Gene3D" id="4.10.1000.10">
    <property type="entry name" value="Zinc finger, CCCH-type"/>
    <property type="match status" value="2"/>
</dbReference>
<dbReference type="GO" id="GO:0008270">
    <property type="term" value="F:zinc ion binding"/>
    <property type="evidence" value="ECO:0007669"/>
    <property type="project" value="UniProtKB-KW"/>
</dbReference>
<dbReference type="PANTHER" id="PTHR36886">
    <property type="entry name" value="PROTEIN FRIGIDA-ESSENTIAL 1"/>
    <property type="match status" value="1"/>
</dbReference>
<proteinExistence type="predicted"/>
<accession>A0A6A3BYZ3</accession>
<dbReference type="Pfam" id="PF23030">
    <property type="entry name" value="SCAF11-like_C"/>
    <property type="match status" value="1"/>
</dbReference>
<feature type="domain" description="C3H1-type" evidence="6">
    <location>
        <begin position="272"/>
        <end position="299"/>
    </location>
</feature>
<feature type="region of interest" description="Disordered" evidence="5">
    <location>
        <begin position="301"/>
        <end position="320"/>
    </location>
</feature>
<dbReference type="Pfam" id="PF00642">
    <property type="entry name" value="zf-CCCH"/>
    <property type="match status" value="2"/>
</dbReference>
<dbReference type="InterPro" id="IPR057031">
    <property type="entry name" value="SFR19-like_C"/>
</dbReference>
<protein>
    <submittedName>
        <fullName evidence="7">Basic helix-loop-helix DNA-binding superfamily protein</fullName>
    </submittedName>
</protein>
<reference evidence="7" key="1">
    <citation type="submission" date="2019-09" db="EMBL/GenBank/DDBJ databases">
        <title>Draft genome information of white flower Hibiscus syriacus.</title>
        <authorList>
            <person name="Kim Y.-M."/>
        </authorList>
    </citation>
    <scope>NUCLEOTIDE SEQUENCE [LARGE SCALE GENOMIC DNA]</scope>
    <source>
        <strain evidence="7">YM2019G1</strain>
    </source>
</reference>
<feature type="region of interest" description="Disordered" evidence="5">
    <location>
        <begin position="1"/>
        <end position="27"/>
    </location>
</feature>
<evidence type="ECO:0000313" key="7">
    <source>
        <dbReference type="EMBL" id="KAE8721945.1"/>
    </source>
</evidence>
<dbReference type="InterPro" id="IPR052650">
    <property type="entry name" value="Zinc_finger_CCCH"/>
</dbReference>
<dbReference type="InterPro" id="IPR036855">
    <property type="entry name" value="Znf_CCCH_sf"/>
</dbReference>
<dbReference type="Proteomes" id="UP000436088">
    <property type="component" value="Unassembled WGS sequence"/>
</dbReference>
<evidence type="ECO:0000259" key="6">
    <source>
        <dbReference type="PROSITE" id="PS50103"/>
    </source>
</evidence>
<feature type="region of interest" description="Disordered" evidence="5">
    <location>
        <begin position="239"/>
        <end position="272"/>
    </location>
</feature>
<dbReference type="PANTHER" id="PTHR36886:SF8">
    <property type="entry name" value="ZINC FINGER CCCH DOMAIN-CONTAINING PROTEIN 38"/>
    <property type="match status" value="1"/>
</dbReference>
<organism evidence="7 8">
    <name type="scientific">Hibiscus syriacus</name>
    <name type="common">Rose of Sharon</name>
    <dbReference type="NCBI Taxonomy" id="106335"/>
    <lineage>
        <taxon>Eukaryota</taxon>
        <taxon>Viridiplantae</taxon>
        <taxon>Streptophyta</taxon>
        <taxon>Embryophyta</taxon>
        <taxon>Tracheophyta</taxon>
        <taxon>Spermatophyta</taxon>
        <taxon>Magnoliopsida</taxon>
        <taxon>eudicotyledons</taxon>
        <taxon>Gunneridae</taxon>
        <taxon>Pentapetalae</taxon>
        <taxon>rosids</taxon>
        <taxon>malvids</taxon>
        <taxon>Malvales</taxon>
        <taxon>Malvaceae</taxon>
        <taxon>Malvoideae</taxon>
        <taxon>Hibiscus</taxon>
    </lineage>
</organism>
<feature type="compositionally biased region" description="Basic and acidic residues" evidence="5">
    <location>
        <begin position="76"/>
        <end position="91"/>
    </location>
</feature>
<evidence type="ECO:0000256" key="1">
    <source>
        <dbReference type="ARBA" id="ARBA00022723"/>
    </source>
</evidence>
<keyword evidence="7" id="KW-0238">DNA-binding</keyword>
<feature type="compositionally biased region" description="Basic and acidic residues" evidence="5">
    <location>
        <begin position="795"/>
        <end position="811"/>
    </location>
</feature>
<name>A0A6A3BYZ3_HIBSY</name>
<dbReference type="GO" id="GO:0003677">
    <property type="term" value="F:DNA binding"/>
    <property type="evidence" value="ECO:0007669"/>
    <property type="project" value="UniProtKB-KW"/>
</dbReference>
<feature type="region of interest" description="Disordered" evidence="5">
    <location>
        <begin position="758"/>
        <end position="833"/>
    </location>
</feature>
<feature type="compositionally biased region" description="Basic and acidic residues" evidence="5">
    <location>
        <begin position="239"/>
        <end position="253"/>
    </location>
</feature>
<dbReference type="InterPro" id="IPR000571">
    <property type="entry name" value="Znf_CCCH"/>
</dbReference>
<dbReference type="EMBL" id="VEPZ02000586">
    <property type="protein sequence ID" value="KAE8721945.1"/>
    <property type="molecule type" value="Genomic_DNA"/>
</dbReference>
<dbReference type="SUPFAM" id="SSF90229">
    <property type="entry name" value="CCCH zinc finger"/>
    <property type="match status" value="2"/>
</dbReference>
<feature type="domain" description="C3H1-type" evidence="6">
    <location>
        <begin position="148"/>
        <end position="175"/>
    </location>
</feature>
<feature type="zinc finger region" description="C3H1-type" evidence="4">
    <location>
        <begin position="208"/>
        <end position="235"/>
    </location>
</feature>
<dbReference type="PROSITE" id="PS50103">
    <property type="entry name" value="ZF_C3H1"/>
    <property type="match status" value="3"/>
</dbReference>
<evidence type="ECO:0000313" key="8">
    <source>
        <dbReference type="Proteomes" id="UP000436088"/>
    </source>
</evidence>
<keyword evidence="8" id="KW-1185">Reference proteome</keyword>
<dbReference type="Pfam" id="PF14608">
    <property type="entry name" value="zf-CCCH_2"/>
    <property type="match status" value="1"/>
</dbReference>
<evidence type="ECO:0000256" key="5">
    <source>
        <dbReference type="SAM" id="MobiDB-lite"/>
    </source>
</evidence>
<gene>
    <name evidence="7" type="ORF">F3Y22_tig00014773pilonHSYRG00042</name>
</gene>
<keyword evidence="3 4" id="KW-0862">Zinc</keyword>
<feature type="zinc finger region" description="C3H1-type" evidence="4">
    <location>
        <begin position="148"/>
        <end position="175"/>
    </location>
</feature>